<name>A0A2P2CB09_9ZZZZ</name>
<sequence length="51" mass="5862">MRTSTTILGSLERALARQRWTYGALWYYPLITRSLPRSPDAVESSAERFDA</sequence>
<reference evidence="1" key="1">
    <citation type="submission" date="2015-08" db="EMBL/GenBank/DDBJ databases">
        <authorList>
            <person name="Babu N.S."/>
            <person name="Beckwith C.J."/>
            <person name="Beseler K.G."/>
            <person name="Brison A."/>
            <person name="Carone J.V."/>
            <person name="Caskin T.P."/>
            <person name="Diamond M."/>
            <person name="Durham M.E."/>
            <person name="Foxe J.M."/>
            <person name="Go M."/>
            <person name="Henderson B.A."/>
            <person name="Jones I.B."/>
            <person name="McGettigan J.A."/>
            <person name="Micheletti S.J."/>
            <person name="Nasrallah M.E."/>
            <person name="Ortiz D."/>
            <person name="Piller C.R."/>
            <person name="Privatt S.R."/>
            <person name="Schneider S.L."/>
            <person name="Sharp S."/>
            <person name="Smith T.C."/>
            <person name="Stanton J.D."/>
            <person name="Ullery H.E."/>
            <person name="Wilson R.J."/>
            <person name="Serrano M.G."/>
            <person name="Buck G."/>
            <person name="Lee V."/>
            <person name="Wang Y."/>
            <person name="Carvalho R."/>
            <person name="Voegtly L."/>
            <person name="Shi R."/>
            <person name="Duckworth R."/>
            <person name="Johnson A."/>
            <person name="Loviza R."/>
            <person name="Walstead R."/>
            <person name="Shah Z."/>
            <person name="Kiflezghi M."/>
            <person name="Wade K."/>
            <person name="Ball S.L."/>
            <person name="Bradley K.W."/>
            <person name="Asai D.J."/>
            <person name="Bowman C.A."/>
            <person name="Russell D.A."/>
            <person name="Pope W.H."/>
            <person name="Jacobs-Sera D."/>
            <person name="Hendrix R.W."/>
            <person name="Hatfull G.F."/>
        </authorList>
    </citation>
    <scope>NUCLEOTIDE SEQUENCE</scope>
</reference>
<dbReference type="AlphaFoldDB" id="A0A2P2CB09"/>
<organism evidence="1">
    <name type="scientific">metagenome</name>
    <dbReference type="NCBI Taxonomy" id="256318"/>
    <lineage>
        <taxon>unclassified sequences</taxon>
        <taxon>metagenomes</taxon>
    </lineage>
</organism>
<evidence type="ECO:0000313" key="1">
    <source>
        <dbReference type="EMBL" id="CUR59184.1"/>
    </source>
</evidence>
<protein>
    <submittedName>
        <fullName evidence="1">Uncharacterized protein</fullName>
    </submittedName>
</protein>
<accession>A0A2P2CB09</accession>
<proteinExistence type="predicted"/>
<gene>
    <name evidence="1" type="ORF">NOCA2570071</name>
</gene>
<dbReference type="EMBL" id="CZKA01000053">
    <property type="protein sequence ID" value="CUR59184.1"/>
    <property type="molecule type" value="Genomic_DNA"/>
</dbReference>